<accession>A0A834LY23</accession>
<dbReference type="AlphaFoldDB" id="A0A834LY23"/>
<protein>
    <submittedName>
        <fullName evidence="1">Uncharacterized protein</fullName>
    </submittedName>
</protein>
<evidence type="ECO:0000313" key="1">
    <source>
        <dbReference type="EMBL" id="KAF7263293.1"/>
    </source>
</evidence>
<reference evidence="1" key="1">
    <citation type="submission" date="2020-08" db="EMBL/GenBank/DDBJ databases">
        <title>Genome sequencing and assembly of the red palm weevil Rhynchophorus ferrugineus.</title>
        <authorList>
            <person name="Dias G.B."/>
            <person name="Bergman C.M."/>
            <person name="Manee M."/>
        </authorList>
    </citation>
    <scope>NUCLEOTIDE SEQUENCE</scope>
    <source>
        <strain evidence="1">AA-2017</strain>
        <tissue evidence="1">Whole larva</tissue>
    </source>
</reference>
<evidence type="ECO:0000313" key="2">
    <source>
        <dbReference type="Proteomes" id="UP000625711"/>
    </source>
</evidence>
<comment type="caution">
    <text evidence="1">The sequence shown here is derived from an EMBL/GenBank/DDBJ whole genome shotgun (WGS) entry which is preliminary data.</text>
</comment>
<gene>
    <name evidence="1" type="ORF">GWI33_003129</name>
</gene>
<feature type="non-terminal residue" evidence="1">
    <location>
        <position position="48"/>
    </location>
</feature>
<name>A0A834LY23_RHYFE</name>
<dbReference type="Proteomes" id="UP000625711">
    <property type="component" value="Unassembled WGS sequence"/>
</dbReference>
<dbReference type="EMBL" id="JAACXV010022430">
    <property type="protein sequence ID" value="KAF7263293.1"/>
    <property type="molecule type" value="Genomic_DNA"/>
</dbReference>
<proteinExistence type="predicted"/>
<organism evidence="1 2">
    <name type="scientific">Rhynchophorus ferrugineus</name>
    <name type="common">Red palm weevil</name>
    <name type="synonym">Curculio ferrugineus</name>
    <dbReference type="NCBI Taxonomy" id="354439"/>
    <lineage>
        <taxon>Eukaryota</taxon>
        <taxon>Metazoa</taxon>
        <taxon>Ecdysozoa</taxon>
        <taxon>Arthropoda</taxon>
        <taxon>Hexapoda</taxon>
        <taxon>Insecta</taxon>
        <taxon>Pterygota</taxon>
        <taxon>Neoptera</taxon>
        <taxon>Endopterygota</taxon>
        <taxon>Coleoptera</taxon>
        <taxon>Polyphaga</taxon>
        <taxon>Cucujiformia</taxon>
        <taxon>Curculionidae</taxon>
        <taxon>Dryophthorinae</taxon>
        <taxon>Rhynchophorus</taxon>
    </lineage>
</organism>
<sequence length="48" mass="5437">MLEEVLIKNFEKRLAPRAIMAGIIAIQLSRQLWDCVLADGDTPVVVWL</sequence>
<keyword evidence="2" id="KW-1185">Reference proteome</keyword>